<dbReference type="EMBL" id="AP028679">
    <property type="protein sequence ID" value="BEQ13431.1"/>
    <property type="molecule type" value="Genomic_DNA"/>
</dbReference>
<keyword evidence="6" id="KW-1185">Reference proteome</keyword>
<dbReference type="Pfam" id="PF12399">
    <property type="entry name" value="BCA_ABC_TP_C"/>
    <property type="match status" value="1"/>
</dbReference>
<dbReference type="InterPro" id="IPR032823">
    <property type="entry name" value="BCA_ABC_TP_C"/>
</dbReference>
<dbReference type="GO" id="GO:0005886">
    <property type="term" value="C:plasma membrane"/>
    <property type="evidence" value="ECO:0007669"/>
    <property type="project" value="TreeGrafter"/>
</dbReference>
<accession>A0AAU9ES47</accession>
<dbReference type="CDD" id="cd03219">
    <property type="entry name" value="ABC_Mj1267_LivG_branched"/>
    <property type="match status" value="1"/>
</dbReference>
<dbReference type="KEGG" id="dmp:FAK_04970"/>
<dbReference type="Pfam" id="PF00005">
    <property type="entry name" value="ABC_tran"/>
    <property type="match status" value="1"/>
</dbReference>
<dbReference type="Proteomes" id="UP001366166">
    <property type="component" value="Chromosome"/>
</dbReference>
<gene>
    <name evidence="5" type="ORF">FAK_04970</name>
</gene>
<dbReference type="AlphaFoldDB" id="A0AAU9ES47"/>
<dbReference type="InterPro" id="IPR051120">
    <property type="entry name" value="ABC_AA/LPS_Transport"/>
</dbReference>
<sequence>MANGDILRVNKVSKNFGGLVALSEVSFRVKQGEFLGLIGPNGAGKSVMVNLISGMYKPNKGNIEFDGLVITGMRPDRIIRMGLSRTFQHSTLFFDLTVRENIMMGVREIGDIGLAQAILQSAGARAKDQVIGQRAKEVMQLLELEGQAEEKAANLPYGLQKVVAIGIAIAPRPKVLILDEPLTGLVAAEVNQVMHHIAGLNRQGMTIFIIEHNMRAVMSYCARIMVLSFGNKIAEGTPSEIQKNPDVINSYLGK</sequence>
<evidence type="ECO:0000256" key="1">
    <source>
        <dbReference type="ARBA" id="ARBA00022448"/>
    </source>
</evidence>
<dbReference type="InterPro" id="IPR027417">
    <property type="entry name" value="P-loop_NTPase"/>
</dbReference>
<dbReference type="SUPFAM" id="SSF52540">
    <property type="entry name" value="P-loop containing nucleoside triphosphate hydrolases"/>
    <property type="match status" value="1"/>
</dbReference>
<keyword evidence="3 5" id="KW-0067">ATP-binding</keyword>
<keyword evidence="1" id="KW-0813">Transport</keyword>
<dbReference type="Gene3D" id="3.40.50.300">
    <property type="entry name" value="P-loop containing nucleotide triphosphate hydrolases"/>
    <property type="match status" value="1"/>
</dbReference>
<dbReference type="InterPro" id="IPR003593">
    <property type="entry name" value="AAA+_ATPase"/>
</dbReference>
<dbReference type="PANTHER" id="PTHR45772">
    <property type="entry name" value="CONSERVED COMPONENT OF ABC TRANSPORTER FOR NATURAL AMINO ACIDS-RELATED"/>
    <property type="match status" value="1"/>
</dbReference>
<reference evidence="6" key="1">
    <citation type="journal article" date="2023" name="Arch. Microbiol.">
        <title>Desulfoferula mesophilus gen. nov. sp. nov., a mesophilic sulfate-reducing bacterium isolated from a brackish lake sediment.</title>
        <authorList>
            <person name="Watanabe T."/>
            <person name="Yabe T."/>
            <person name="Tsuji J.M."/>
            <person name="Fukui M."/>
        </authorList>
    </citation>
    <scope>NUCLEOTIDE SEQUENCE [LARGE SCALE GENOMIC DNA]</scope>
    <source>
        <strain evidence="6">12FAK</strain>
    </source>
</reference>
<dbReference type="FunFam" id="3.40.50.300:FF:000421">
    <property type="entry name" value="Branched-chain amino acid ABC transporter ATP-binding protein"/>
    <property type="match status" value="1"/>
</dbReference>
<name>A0AAU9ES47_9BACT</name>
<proteinExistence type="predicted"/>
<keyword evidence="2" id="KW-0547">Nucleotide-binding</keyword>
<protein>
    <submittedName>
        <fullName evidence="5">ABC transporter ATP-binding protein</fullName>
    </submittedName>
</protein>
<dbReference type="PANTHER" id="PTHR45772:SF9">
    <property type="entry name" value="CONSERVED COMPONENT OF ABC TRANSPORTER FOR NATURAL AMINO ACIDS"/>
    <property type="match status" value="1"/>
</dbReference>
<dbReference type="GO" id="GO:0005524">
    <property type="term" value="F:ATP binding"/>
    <property type="evidence" value="ECO:0007669"/>
    <property type="project" value="UniProtKB-KW"/>
</dbReference>
<evidence type="ECO:0000313" key="6">
    <source>
        <dbReference type="Proteomes" id="UP001366166"/>
    </source>
</evidence>
<dbReference type="InterPro" id="IPR003439">
    <property type="entry name" value="ABC_transporter-like_ATP-bd"/>
</dbReference>
<dbReference type="GO" id="GO:0016887">
    <property type="term" value="F:ATP hydrolysis activity"/>
    <property type="evidence" value="ECO:0007669"/>
    <property type="project" value="InterPro"/>
</dbReference>
<organism evidence="5 6">
    <name type="scientific">Desulfoferula mesophila</name>
    <dbReference type="NCBI Taxonomy" id="3058419"/>
    <lineage>
        <taxon>Bacteria</taxon>
        <taxon>Pseudomonadati</taxon>
        <taxon>Thermodesulfobacteriota</taxon>
        <taxon>Desulfarculia</taxon>
        <taxon>Desulfarculales</taxon>
        <taxon>Desulfarculaceae</taxon>
        <taxon>Desulfoferula</taxon>
    </lineage>
</organism>
<evidence type="ECO:0000259" key="4">
    <source>
        <dbReference type="PROSITE" id="PS50893"/>
    </source>
</evidence>
<evidence type="ECO:0000256" key="3">
    <source>
        <dbReference type="ARBA" id="ARBA00022840"/>
    </source>
</evidence>
<dbReference type="RefSeq" id="WP_338605112.1">
    <property type="nucleotide sequence ID" value="NZ_AP028679.1"/>
</dbReference>
<evidence type="ECO:0000313" key="5">
    <source>
        <dbReference type="EMBL" id="BEQ13431.1"/>
    </source>
</evidence>
<evidence type="ECO:0000256" key="2">
    <source>
        <dbReference type="ARBA" id="ARBA00022741"/>
    </source>
</evidence>
<dbReference type="SMART" id="SM00382">
    <property type="entry name" value="AAA"/>
    <property type="match status" value="1"/>
</dbReference>
<feature type="domain" description="ABC transporter" evidence="4">
    <location>
        <begin position="7"/>
        <end position="254"/>
    </location>
</feature>
<dbReference type="PROSITE" id="PS50893">
    <property type="entry name" value="ABC_TRANSPORTER_2"/>
    <property type="match status" value="1"/>
</dbReference>